<protein>
    <submittedName>
        <fullName evidence="1">Uncharacterized protein</fullName>
    </submittedName>
</protein>
<name>A0A177EVH6_9EURO</name>
<accession>A0A177EVH6</accession>
<dbReference type="InterPro" id="IPR036409">
    <property type="entry name" value="Aldolase_II/adducin_N_sf"/>
</dbReference>
<gene>
    <name evidence="1" type="ORF">AYO21_10794</name>
</gene>
<dbReference type="EMBL" id="LVKK01000131">
    <property type="protein sequence ID" value="OAG35062.1"/>
    <property type="molecule type" value="Genomic_DNA"/>
</dbReference>
<proteinExistence type="predicted"/>
<dbReference type="GeneID" id="34605904"/>
<reference evidence="1 2" key="1">
    <citation type="submission" date="2016-03" db="EMBL/GenBank/DDBJ databases">
        <title>Draft genome sequence of the Fonsecaea monophora CBS 269.37.</title>
        <authorList>
            <person name="Bombassaro A."/>
            <person name="Vinicius W.A."/>
            <person name="De Hoog S."/>
            <person name="Sun J."/>
            <person name="Souza E.M."/>
            <person name="Raittz R.T."/>
            <person name="Costa F."/>
            <person name="Leao A.C."/>
            <person name="Tadra-Sfeir M.Z."/>
            <person name="Baura V."/>
            <person name="Balsanelli E."/>
            <person name="Pedrosa F.O."/>
            <person name="Moreno L.F."/>
            <person name="Steffens M.B."/>
            <person name="Xi L."/>
            <person name="Bocca A.L."/>
            <person name="Felipe M.S."/>
            <person name="Teixeira M."/>
            <person name="Telles Filho F.Q."/>
            <person name="Azevedo C.M."/>
            <person name="Gomes R."/>
            <person name="Vicente V.A."/>
        </authorList>
    </citation>
    <scope>NUCLEOTIDE SEQUENCE [LARGE SCALE GENOMIC DNA]</scope>
    <source>
        <strain evidence="1 2">CBS 269.37</strain>
    </source>
</reference>
<dbReference type="OrthoDB" id="2932980at2759"/>
<comment type="caution">
    <text evidence="1">The sequence shown here is derived from an EMBL/GenBank/DDBJ whole genome shotgun (WGS) entry which is preliminary data.</text>
</comment>
<keyword evidence="2" id="KW-1185">Reference proteome</keyword>
<dbReference type="RefSeq" id="XP_022507014.1">
    <property type="nucleotide sequence ID" value="XM_022660702.1"/>
</dbReference>
<dbReference type="Gene3D" id="3.40.225.10">
    <property type="entry name" value="Class II aldolase/adducin N-terminal domain"/>
    <property type="match status" value="1"/>
</dbReference>
<dbReference type="Proteomes" id="UP000077002">
    <property type="component" value="Unassembled WGS sequence"/>
</dbReference>
<organism evidence="1 2">
    <name type="scientific">Fonsecaea monophora</name>
    <dbReference type="NCBI Taxonomy" id="254056"/>
    <lineage>
        <taxon>Eukaryota</taxon>
        <taxon>Fungi</taxon>
        <taxon>Dikarya</taxon>
        <taxon>Ascomycota</taxon>
        <taxon>Pezizomycotina</taxon>
        <taxon>Eurotiomycetes</taxon>
        <taxon>Chaetothyriomycetidae</taxon>
        <taxon>Chaetothyriales</taxon>
        <taxon>Herpotrichiellaceae</taxon>
        <taxon>Fonsecaea</taxon>
    </lineage>
</organism>
<evidence type="ECO:0000313" key="1">
    <source>
        <dbReference type="EMBL" id="OAG35062.1"/>
    </source>
</evidence>
<sequence>MASTRPPTPLLSRGFPHTIVFERGHGFDTWAENIPDAGWRTIHVRRNGLIQAAAMEQRGSMDLEVIYLSDRECRDGRDMTNRATPLIWKAWAAEVERLGMYHIEMMAQRQR</sequence>
<evidence type="ECO:0000313" key="2">
    <source>
        <dbReference type="Proteomes" id="UP000077002"/>
    </source>
</evidence>
<dbReference type="AlphaFoldDB" id="A0A177EVH6"/>